<organism evidence="1 2">
    <name type="scientific">Caerostris darwini</name>
    <dbReference type="NCBI Taxonomy" id="1538125"/>
    <lineage>
        <taxon>Eukaryota</taxon>
        <taxon>Metazoa</taxon>
        <taxon>Ecdysozoa</taxon>
        <taxon>Arthropoda</taxon>
        <taxon>Chelicerata</taxon>
        <taxon>Arachnida</taxon>
        <taxon>Araneae</taxon>
        <taxon>Araneomorphae</taxon>
        <taxon>Entelegynae</taxon>
        <taxon>Araneoidea</taxon>
        <taxon>Araneidae</taxon>
        <taxon>Caerostris</taxon>
    </lineage>
</organism>
<comment type="caution">
    <text evidence="1">The sequence shown here is derived from an EMBL/GenBank/DDBJ whole genome shotgun (WGS) entry which is preliminary data.</text>
</comment>
<accession>A0AAV4NUM0</accession>
<dbReference type="EMBL" id="BPLQ01002086">
    <property type="protein sequence ID" value="GIX88562.1"/>
    <property type="molecule type" value="Genomic_DNA"/>
</dbReference>
<proteinExistence type="predicted"/>
<dbReference type="AlphaFoldDB" id="A0AAV4NUM0"/>
<reference evidence="1 2" key="1">
    <citation type="submission" date="2021-06" db="EMBL/GenBank/DDBJ databases">
        <title>Caerostris darwini draft genome.</title>
        <authorList>
            <person name="Kono N."/>
            <person name="Arakawa K."/>
        </authorList>
    </citation>
    <scope>NUCLEOTIDE SEQUENCE [LARGE SCALE GENOMIC DNA]</scope>
</reference>
<gene>
    <name evidence="1" type="ORF">CDAR_308711</name>
</gene>
<name>A0AAV4NUM0_9ARAC</name>
<dbReference type="Proteomes" id="UP001054837">
    <property type="component" value="Unassembled WGS sequence"/>
</dbReference>
<protein>
    <submittedName>
        <fullName evidence="1">Uncharacterized protein</fullName>
    </submittedName>
</protein>
<keyword evidence="2" id="KW-1185">Reference proteome</keyword>
<sequence>MFLVIDWLIFPNVTYIRDVVLLSANRSGEESHLAHPIRHKRLEESSASGYQKRSPFPSTNAMVEYVYLCLEDIFICFFMLRKYFYRFSRKIFV</sequence>
<evidence type="ECO:0000313" key="2">
    <source>
        <dbReference type="Proteomes" id="UP001054837"/>
    </source>
</evidence>
<evidence type="ECO:0000313" key="1">
    <source>
        <dbReference type="EMBL" id="GIX88562.1"/>
    </source>
</evidence>